<evidence type="ECO:0000256" key="4">
    <source>
        <dbReference type="ARBA" id="ARBA00022723"/>
    </source>
</evidence>
<keyword evidence="3 11" id="KW-0645">Protease</keyword>
<keyword evidence="8 11" id="KW-0788">Thiol protease</keyword>
<feature type="compositionally biased region" description="Polar residues" evidence="12">
    <location>
        <begin position="877"/>
        <end position="895"/>
    </location>
</feature>
<keyword evidence="15" id="KW-1185">Reference proteome</keyword>
<evidence type="ECO:0000256" key="1">
    <source>
        <dbReference type="ARBA" id="ARBA00007623"/>
    </source>
</evidence>
<dbReference type="Pfam" id="PF00648">
    <property type="entry name" value="Peptidase_C2"/>
    <property type="match status" value="2"/>
</dbReference>
<dbReference type="GO" id="GO:0006508">
    <property type="term" value="P:proteolysis"/>
    <property type="evidence" value="ECO:0007669"/>
    <property type="project" value="UniProtKB-KW"/>
</dbReference>
<feature type="compositionally biased region" description="Low complexity" evidence="12">
    <location>
        <begin position="935"/>
        <end position="950"/>
    </location>
</feature>
<evidence type="ECO:0000256" key="6">
    <source>
        <dbReference type="ARBA" id="ARBA00022771"/>
    </source>
</evidence>
<dbReference type="GO" id="GO:0008270">
    <property type="term" value="F:zinc ion binding"/>
    <property type="evidence" value="ECO:0007669"/>
    <property type="project" value="UniProtKB-KW"/>
</dbReference>
<feature type="active site" evidence="10 11">
    <location>
        <position position="167"/>
    </location>
</feature>
<evidence type="ECO:0000256" key="2">
    <source>
        <dbReference type="ARBA" id="ARBA00022553"/>
    </source>
</evidence>
<name>A0A8H3I3F8_9LECA</name>
<keyword evidence="2" id="KW-0597">Phosphoprotein</keyword>
<keyword evidence="6" id="KW-0863">Zinc-finger</keyword>
<evidence type="ECO:0000256" key="12">
    <source>
        <dbReference type="SAM" id="MobiDB-lite"/>
    </source>
</evidence>
<dbReference type="PANTHER" id="PTHR10183">
    <property type="entry name" value="CALPAIN"/>
    <property type="match status" value="1"/>
</dbReference>
<evidence type="ECO:0000256" key="5">
    <source>
        <dbReference type="ARBA" id="ARBA00022737"/>
    </source>
</evidence>
<evidence type="ECO:0000256" key="9">
    <source>
        <dbReference type="ARBA" id="ARBA00022833"/>
    </source>
</evidence>
<evidence type="ECO:0000256" key="10">
    <source>
        <dbReference type="PIRSR" id="PIRSR622684-1"/>
    </source>
</evidence>
<keyword evidence="7 11" id="KW-0378">Hydrolase</keyword>
<organism evidence="14 15">
    <name type="scientific">Gomphillus americanus</name>
    <dbReference type="NCBI Taxonomy" id="1940652"/>
    <lineage>
        <taxon>Eukaryota</taxon>
        <taxon>Fungi</taxon>
        <taxon>Dikarya</taxon>
        <taxon>Ascomycota</taxon>
        <taxon>Pezizomycotina</taxon>
        <taxon>Lecanoromycetes</taxon>
        <taxon>OSLEUM clade</taxon>
        <taxon>Ostropomycetidae</taxon>
        <taxon>Ostropales</taxon>
        <taxon>Graphidaceae</taxon>
        <taxon>Gomphilloideae</taxon>
        <taxon>Gomphillus</taxon>
    </lineage>
</organism>
<dbReference type="InterPro" id="IPR038765">
    <property type="entry name" value="Papain-like_cys_pep_sf"/>
</dbReference>
<evidence type="ECO:0000256" key="3">
    <source>
        <dbReference type="ARBA" id="ARBA00022670"/>
    </source>
</evidence>
<keyword evidence="5" id="KW-0677">Repeat</keyword>
<dbReference type="FunFam" id="3.90.70.10:FF:000010">
    <property type="entry name" value="Calpain 15"/>
    <property type="match status" value="1"/>
</dbReference>
<proteinExistence type="inferred from homology"/>
<reference evidence="14" key="1">
    <citation type="submission" date="2021-03" db="EMBL/GenBank/DDBJ databases">
        <authorList>
            <person name="Tagirdzhanova G."/>
        </authorList>
    </citation>
    <scope>NUCLEOTIDE SEQUENCE</scope>
</reference>
<dbReference type="SMART" id="SM00230">
    <property type="entry name" value="CysPc"/>
    <property type="match status" value="1"/>
</dbReference>
<evidence type="ECO:0000313" key="14">
    <source>
        <dbReference type="EMBL" id="CAF9903098.1"/>
    </source>
</evidence>
<feature type="region of interest" description="Disordered" evidence="12">
    <location>
        <begin position="664"/>
        <end position="692"/>
    </location>
</feature>
<feature type="active site" evidence="10 11">
    <location>
        <position position="380"/>
    </location>
</feature>
<dbReference type="EMBL" id="CAJPDQ010000001">
    <property type="protein sequence ID" value="CAF9903098.1"/>
    <property type="molecule type" value="Genomic_DNA"/>
</dbReference>
<dbReference type="PRINTS" id="PR00704">
    <property type="entry name" value="CALPAIN"/>
</dbReference>
<feature type="domain" description="Calpain catalytic" evidence="13">
    <location>
        <begin position="138"/>
        <end position="436"/>
    </location>
</feature>
<dbReference type="Gene3D" id="3.90.70.10">
    <property type="entry name" value="Cysteine proteinases"/>
    <property type="match status" value="1"/>
</dbReference>
<gene>
    <name evidence="14" type="ORF">GOMPHAMPRED_000091</name>
</gene>
<keyword evidence="4" id="KW-0479">Metal-binding</keyword>
<dbReference type="GO" id="GO:0004198">
    <property type="term" value="F:calcium-dependent cysteine-type endopeptidase activity"/>
    <property type="evidence" value="ECO:0007669"/>
    <property type="project" value="InterPro"/>
</dbReference>
<feature type="compositionally biased region" description="Polar residues" evidence="12">
    <location>
        <begin position="842"/>
        <end position="851"/>
    </location>
</feature>
<dbReference type="OrthoDB" id="424753at2759"/>
<protein>
    <recommendedName>
        <fullName evidence="13">Calpain catalytic domain-containing protein</fullName>
    </recommendedName>
</protein>
<feature type="region of interest" description="Disordered" evidence="12">
    <location>
        <begin position="770"/>
        <end position="807"/>
    </location>
</feature>
<feature type="compositionally biased region" description="Gly residues" evidence="12">
    <location>
        <begin position="951"/>
        <end position="962"/>
    </location>
</feature>
<evidence type="ECO:0000256" key="8">
    <source>
        <dbReference type="ARBA" id="ARBA00022807"/>
    </source>
</evidence>
<comment type="caution">
    <text evidence="14">The sequence shown here is derived from an EMBL/GenBank/DDBJ whole genome shotgun (WGS) entry which is preliminary data.</text>
</comment>
<evidence type="ECO:0000313" key="15">
    <source>
        <dbReference type="Proteomes" id="UP000664169"/>
    </source>
</evidence>
<sequence>MHGNCDGPRGDGGEEGVNLPRGHPQASITTFWGGFISKSPGKAYQILPENEHAARKSASESKGPTTAHRAQKSYDEAKADCEKAVNRIAAECRRCNLRYRDPHFDIEWDLKQKHGADCLFGLWLPKNHKKLVQPRAVKRIHQIFEKPEFFIDGPSSIDIRQGISDDCWFLAALGSLASGSQKNLIERICVAKEEKVGVYGFVFYRDGGWIHTVIDDKLYLRIPDWDEGKNEMKEWPRVSFRNDLEEEYRKAFQVGSKALCFAGCTTENETWLPLLEKAYAKAHGDYKSIDGGWVGEAMEDLTGGVTTEMFTADILNTDDFWEQELMKVNDKFLFGCATGRFDNWQGGSGNTDRKGIQPSHAYSIMEARKVKGHRLLKIRNPWGKTEWTGAWSDNSPEWTDELRELLGHKPEEDGVFWMNYQDWMKKFHFLDRTRLFDDKWKITQQWTSLQIPWSASYHKTKFSFTLTKKGLVVVVLSQLDDRYWLDFQGQYIFSLHFRISKAGEEDYLARSHGNYFMKRSVSVEMELGPGTYVVRMKVSATRIYSNPTIDHMLKYHVHNRQEKLIQVAMSYDLAHAKGLTVDTEEQKQRDAEEQGMEAATAAAAKTRVVIDPIDFKYKQRLNAEKKVEQKEKEDARRRIHQMLKVEQKVRNELEDNLIEGQGLRSGARLNKPKHNRRNRHRNKFHNGTQGFQGGYFDLEEDISYSNFKGTQTTQDRINVVNHSQAFQPQRPVYKRPIYQNHMRVMSQNHDRAPEHLVPTLSSLLSETAYTFNNSPRNDRDQDGETWTNDSDCDASDPDPNPGYRATDPWNAVCVVGLRVYTKNGEATIKIIQDEDKLVVSDENGTTSNATADVNGDQKLPLPTPLDYDDPNKGLSDDITSLTKVNGTPTTAQPPVQHQHHPVLAEQLSEQDLSQQGSGQGSPRTRGGGRRRFRGPNRGQNRGQSQNQGQSRGQGRGRGQPRG</sequence>
<dbReference type="InterPro" id="IPR022684">
    <property type="entry name" value="Calpain_cysteine_protease"/>
</dbReference>
<dbReference type="PROSITE" id="PS50203">
    <property type="entry name" value="CALPAIN_CAT"/>
    <property type="match status" value="1"/>
</dbReference>
<dbReference type="SUPFAM" id="SSF54001">
    <property type="entry name" value="Cysteine proteinases"/>
    <property type="match status" value="1"/>
</dbReference>
<feature type="region of interest" description="Disordered" evidence="12">
    <location>
        <begin position="51"/>
        <end position="74"/>
    </location>
</feature>
<feature type="region of interest" description="Disordered" evidence="12">
    <location>
        <begin position="1"/>
        <end position="23"/>
    </location>
</feature>
<evidence type="ECO:0000256" key="7">
    <source>
        <dbReference type="ARBA" id="ARBA00022801"/>
    </source>
</evidence>
<feature type="region of interest" description="Disordered" evidence="12">
    <location>
        <begin position="842"/>
        <end position="962"/>
    </location>
</feature>
<evidence type="ECO:0000259" key="13">
    <source>
        <dbReference type="PROSITE" id="PS50203"/>
    </source>
</evidence>
<evidence type="ECO:0000256" key="11">
    <source>
        <dbReference type="PROSITE-ProRule" id="PRU00239"/>
    </source>
</evidence>
<dbReference type="Proteomes" id="UP000664169">
    <property type="component" value="Unassembled WGS sequence"/>
</dbReference>
<comment type="similarity">
    <text evidence="1">Belongs to the peptidase C2 family.</text>
</comment>
<feature type="compositionally biased region" description="Basic residues" evidence="12">
    <location>
        <begin position="670"/>
        <end position="684"/>
    </location>
</feature>
<dbReference type="InterPro" id="IPR001300">
    <property type="entry name" value="Peptidase_C2_calpain_cat"/>
</dbReference>
<dbReference type="CDD" id="cd00044">
    <property type="entry name" value="CysPc"/>
    <property type="match status" value="1"/>
</dbReference>
<feature type="active site" evidence="10 11">
    <location>
        <position position="360"/>
    </location>
</feature>
<dbReference type="AlphaFoldDB" id="A0A8H3I3F8"/>
<keyword evidence="9" id="KW-0862">Zinc</keyword>
<dbReference type="PANTHER" id="PTHR10183:SF379">
    <property type="entry name" value="CALPAIN-5"/>
    <property type="match status" value="1"/>
</dbReference>
<feature type="compositionally biased region" description="Low complexity" evidence="12">
    <location>
        <begin position="913"/>
        <end position="924"/>
    </location>
</feature>
<accession>A0A8H3I3F8</accession>